<dbReference type="GO" id="GO:0004252">
    <property type="term" value="F:serine-type endopeptidase activity"/>
    <property type="evidence" value="ECO:0007669"/>
    <property type="project" value="InterPro"/>
</dbReference>
<dbReference type="SUPFAM" id="SSF52743">
    <property type="entry name" value="Subtilisin-like"/>
    <property type="match status" value="1"/>
</dbReference>
<dbReference type="GO" id="GO:0006508">
    <property type="term" value="P:proteolysis"/>
    <property type="evidence" value="ECO:0007669"/>
    <property type="project" value="UniProtKB-KW"/>
</dbReference>
<keyword evidence="8" id="KW-1185">Reference proteome</keyword>
<dbReference type="PRINTS" id="PR00723">
    <property type="entry name" value="SUBTILISIN"/>
</dbReference>
<evidence type="ECO:0000256" key="3">
    <source>
        <dbReference type="ARBA" id="ARBA00022801"/>
    </source>
</evidence>
<dbReference type="InterPro" id="IPR036852">
    <property type="entry name" value="Peptidase_S8/S53_dom_sf"/>
</dbReference>
<dbReference type="InterPro" id="IPR023827">
    <property type="entry name" value="Peptidase_S8_Asp-AS"/>
</dbReference>
<keyword evidence="4" id="KW-0720">Serine protease</keyword>
<evidence type="ECO:0000256" key="2">
    <source>
        <dbReference type="ARBA" id="ARBA00022670"/>
    </source>
</evidence>
<dbReference type="PROSITE" id="PS00136">
    <property type="entry name" value="SUBTILASE_ASP"/>
    <property type="match status" value="1"/>
</dbReference>
<sequence>MPFATSGAGVRVAVIDSGVHPAHDHIDAGKLAPGVAIASDGTLDDAPEASLDRLGHGTAVTAAIQEKAPGATCIPIRVFHDSLRTSAYALISAIDWAADQGAQIINLSLGSTNAAHASAFAAAIARASAAGAMIVAPRTVGEAPSYPGALEGVIAVDLDWDCPRETYRVDASVPPVFYASGYPRAIPGVAMRRNIHGISFATAQMSGFAACALEATGMPGPGIDGLRTALGKALDDA</sequence>
<protein>
    <submittedName>
        <fullName evidence="7">S8 family serine peptidase</fullName>
    </submittedName>
</protein>
<reference evidence="7" key="1">
    <citation type="submission" date="2020-11" db="EMBL/GenBank/DDBJ databases">
        <title>Novosphingobium aureum sp. nov., a marine bacterium isolated from sediment of a salt flat.</title>
        <authorList>
            <person name="Yoo Y."/>
            <person name="Kim J.-J."/>
        </authorList>
    </citation>
    <scope>NUCLEOTIDE SEQUENCE</scope>
    <source>
        <strain evidence="7">YJ-S2-02</strain>
    </source>
</reference>
<dbReference type="Pfam" id="PF00082">
    <property type="entry name" value="Peptidase_S8"/>
    <property type="match status" value="1"/>
</dbReference>
<dbReference type="EMBL" id="JADZGI010000003">
    <property type="protein sequence ID" value="MBH0114542.1"/>
    <property type="molecule type" value="Genomic_DNA"/>
</dbReference>
<evidence type="ECO:0000313" key="7">
    <source>
        <dbReference type="EMBL" id="MBH0114542.1"/>
    </source>
</evidence>
<dbReference type="InterPro" id="IPR015500">
    <property type="entry name" value="Peptidase_S8_subtilisin-rel"/>
</dbReference>
<dbReference type="InterPro" id="IPR050131">
    <property type="entry name" value="Peptidase_S8_subtilisin-like"/>
</dbReference>
<organism evidence="7 8">
    <name type="scientific">Novosphingobium aureum</name>
    <dbReference type="NCBI Taxonomy" id="2792964"/>
    <lineage>
        <taxon>Bacteria</taxon>
        <taxon>Pseudomonadati</taxon>
        <taxon>Pseudomonadota</taxon>
        <taxon>Alphaproteobacteria</taxon>
        <taxon>Sphingomonadales</taxon>
        <taxon>Sphingomonadaceae</taxon>
        <taxon>Novosphingobium</taxon>
    </lineage>
</organism>
<dbReference type="InterPro" id="IPR000209">
    <property type="entry name" value="Peptidase_S8/S53_dom"/>
</dbReference>
<comment type="caution">
    <text evidence="7">The sequence shown here is derived from an EMBL/GenBank/DDBJ whole genome shotgun (WGS) entry which is preliminary data.</text>
</comment>
<evidence type="ECO:0000259" key="6">
    <source>
        <dbReference type="Pfam" id="PF00082"/>
    </source>
</evidence>
<keyword evidence="2" id="KW-0645">Protease</keyword>
<proteinExistence type="inferred from homology"/>
<dbReference type="PANTHER" id="PTHR43806:SF11">
    <property type="entry name" value="CEREVISIN-RELATED"/>
    <property type="match status" value="1"/>
</dbReference>
<comment type="caution">
    <text evidence="5">Lacks conserved residue(s) required for the propagation of feature annotation.</text>
</comment>
<keyword evidence="3" id="KW-0378">Hydrolase</keyword>
<feature type="domain" description="Peptidase S8/S53" evidence="6">
    <location>
        <begin position="7"/>
        <end position="156"/>
    </location>
</feature>
<name>A0A931HEW2_9SPHN</name>
<dbReference type="RefSeq" id="WP_197166025.1">
    <property type="nucleotide sequence ID" value="NZ_JADZGI010000003.1"/>
</dbReference>
<dbReference type="Gene3D" id="3.40.50.200">
    <property type="entry name" value="Peptidase S8/S53 domain"/>
    <property type="match status" value="1"/>
</dbReference>
<evidence type="ECO:0000313" key="8">
    <source>
        <dbReference type="Proteomes" id="UP000617634"/>
    </source>
</evidence>
<accession>A0A931HEW2</accession>
<gene>
    <name evidence="7" type="ORF">I5E68_16465</name>
</gene>
<comment type="similarity">
    <text evidence="1 5">Belongs to the peptidase S8 family.</text>
</comment>
<dbReference type="Proteomes" id="UP000617634">
    <property type="component" value="Unassembled WGS sequence"/>
</dbReference>
<evidence type="ECO:0000256" key="5">
    <source>
        <dbReference type="PROSITE-ProRule" id="PRU01240"/>
    </source>
</evidence>
<dbReference type="PROSITE" id="PS51892">
    <property type="entry name" value="SUBTILASE"/>
    <property type="match status" value="1"/>
</dbReference>
<evidence type="ECO:0000256" key="4">
    <source>
        <dbReference type="ARBA" id="ARBA00022825"/>
    </source>
</evidence>
<evidence type="ECO:0000256" key="1">
    <source>
        <dbReference type="ARBA" id="ARBA00011073"/>
    </source>
</evidence>
<dbReference type="AlphaFoldDB" id="A0A931HEW2"/>
<dbReference type="PANTHER" id="PTHR43806">
    <property type="entry name" value="PEPTIDASE S8"/>
    <property type="match status" value="1"/>
</dbReference>